<keyword evidence="2" id="KW-1185">Reference proteome</keyword>
<dbReference type="EMBL" id="BNJG01000003">
    <property type="protein sequence ID" value="GHO59169.1"/>
    <property type="molecule type" value="Genomic_DNA"/>
</dbReference>
<proteinExistence type="predicted"/>
<reference evidence="1 2" key="1">
    <citation type="journal article" date="2021" name="Int. J. Syst. Evol. Microbiol.">
        <title>Reticulibacter mediterranei gen. nov., sp. nov., within the new family Reticulibacteraceae fam. nov., and Ktedonospora formicarum gen. nov., sp. nov., Ktedonobacter robiniae sp. nov., Dictyobacter formicarum sp. nov. and Dictyobacter arantiisoli sp. nov., belonging to the class Ktedonobacteria.</title>
        <authorList>
            <person name="Yabe S."/>
            <person name="Zheng Y."/>
            <person name="Wang C.M."/>
            <person name="Sakai Y."/>
            <person name="Abe K."/>
            <person name="Yokota A."/>
            <person name="Donadio S."/>
            <person name="Cavaletti L."/>
            <person name="Monciardini P."/>
        </authorList>
    </citation>
    <scope>NUCLEOTIDE SEQUENCE [LARGE SCALE GENOMIC DNA]</scope>
    <source>
        <strain evidence="1 2">SOSP1-30</strain>
    </source>
</reference>
<evidence type="ECO:0000313" key="2">
    <source>
        <dbReference type="Proteomes" id="UP000654345"/>
    </source>
</evidence>
<evidence type="ECO:0000313" key="1">
    <source>
        <dbReference type="EMBL" id="GHO59169.1"/>
    </source>
</evidence>
<protein>
    <recommendedName>
        <fullName evidence="3">Ribbon-helix-helix protein CopG domain-containing protein</fullName>
    </recommendedName>
</protein>
<name>A0ABQ3V2R5_9CHLR</name>
<evidence type="ECO:0008006" key="3">
    <source>
        <dbReference type="Google" id="ProtNLM"/>
    </source>
</evidence>
<comment type="caution">
    <text evidence="1">The sequence shown here is derived from an EMBL/GenBank/DDBJ whole genome shotgun (WGS) entry which is preliminary data.</text>
</comment>
<gene>
    <name evidence="1" type="ORF">KSB_76440</name>
</gene>
<dbReference type="Proteomes" id="UP000654345">
    <property type="component" value="Unassembled WGS sequence"/>
</dbReference>
<dbReference type="RefSeq" id="WP_201375378.1">
    <property type="nucleotide sequence ID" value="NZ_BNJG01000003.1"/>
</dbReference>
<accession>A0ABQ3V2R5</accession>
<organism evidence="1 2">
    <name type="scientific">Ktedonobacter robiniae</name>
    <dbReference type="NCBI Taxonomy" id="2778365"/>
    <lineage>
        <taxon>Bacteria</taxon>
        <taxon>Bacillati</taxon>
        <taxon>Chloroflexota</taxon>
        <taxon>Ktedonobacteria</taxon>
        <taxon>Ktedonobacterales</taxon>
        <taxon>Ktedonobacteraceae</taxon>
        <taxon>Ktedonobacter</taxon>
    </lineage>
</organism>
<sequence>MSNPISLRNIPPHALELAQQLCDHTGLSIADVLRQAIVSGLLVEATKFAPCEDGTLGGVEPARLAKALRRHLSSAIDVLLEYDEHPYQQDQRKEKSAQILQVPLQDKPAEATSETKPRQEAIFDETIGEDLDMLGMGFGLSGG</sequence>